<evidence type="ECO:0000256" key="1">
    <source>
        <dbReference type="ARBA" id="ARBA00004138"/>
    </source>
</evidence>
<dbReference type="EMBL" id="JAQQBS010001422">
    <property type="protein sequence ID" value="KAK0164858.1"/>
    <property type="molecule type" value="Genomic_DNA"/>
</dbReference>
<feature type="coiled-coil region" evidence="7">
    <location>
        <begin position="261"/>
        <end position="348"/>
    </location>
</feature>
<dbReference type="PANTHER" id="PTHR31954:SF1">
    <property type="entry name" value="CILIA- AND FLAGELLA-ASSOCIATED PROTEIN 157"/>
    <property type="match status" value="1"/>
</dbReference>
<dbReference type="GO" id="GO:0036064">
    <property type="term" value="C:ciliary basal body"/>
    <property type="evidence" value="ECO:0007669"/>
    <property type="project" value="TreeGrafter"/>
</dbReference>
<evidence type="ECO:0000256" key="5">
    <source>
        <dbReference type="ARBA" id="ARBA00023069"/>
    </source>
</evidence>
<keyword evidence="4 7" id="KW-0175">Coiled coil</keyword>
<evidence type="ECO:0000256" key="4">
    <source>
        <dbReference type="ARBA" id="ARBA00023054"/>
    </source>
</evidence>
<gene>
    <name evidence="8" type="ORF">PV328_003427</name>
</gene>
<name>A0AA39KKH6_9HYME</name>
<evidence type="ECO:0000313" key="9">
    <source>
        <dbReference type="Proteomes" id="UP001168990"/>
    </source>
</evidence>
<reference evidence="8" key="1">
    <citation type="journal article" date="2023" name="bioRxiv">
        <title>Scaffold-level genome assemblies of two parasitoid biocontrol wasps reveal the parthenogenesis mechanism and an associated novel virus.</title>
        <authorList>
            <person name="Inwood S."/>
            <person name="Skelly J."/>
            <person name="Guhlin J."/>
            <person name="Harrop T."/>
            <person name="Goldson S."/>
            <person name="Dearden P."/>
        </authorList>
    </citation>
    <scope>NUCLEOTIDE SEQUENCE</scope>
    <source>
        <strain evidence="8">Irish</strain>
        <tissue evidence="8">Whole body</tissue>
    </source>
</reference>
<evidence type="ECO:0000256" key="2">
    <source>
        <dbReference type="ARBA" id="ARBA00010841"/>
    </source>
</evidence>
<dbReference type="Proteomes" id="UP001168990">
    <property type="component" value="Unassembled WGS sequence"/>
</dbReference>
<reference evidence="8" key="2">
    <citation type="submission" date="2023-03" db="EMBL/GenBank/DDBJ databases">
        <authorList>
            <person name="Inwood S.N."/>
            <person name="Skelly J.G."/>
            <person name="Guhlin J."/>
            <person name="Harrop T.W.R."/>
            <person name="Goldson S.G."/>
            <person name="Dearden P.K."/>
        </authorList>
    </citation>
    <scope>NUCLEOTIDE SEQUENCE</scope>
    <source>
        <strain evidence="8">Irish</strain>
        <tissue evidence="8">Whole body</tissue>
    </source>
</reference>
<keyword evidence="6" id="KW-0966">Cell projection</keyword>
<evidence type="ECO:0000256" key="3">
    <source>
        <dbReference type="ARBA" id="ARBA00014087"/>
    </source>
</evidence>
<dbReference type="AlphaFoldDB" id="A0AA39KKH6"/>
<keyword evidence="5" id="KW-0969">Cilium</keyword>
<comment type="caution">
    <text evidence="8">The sequence shown here is derived from an EMBL/GenBank/DDBJ whole genome shotgun (WGS) entry which is preliminary data.</text>
</comment>
<comment type="similarity">
    <text evidence="2">Belongs to the CFAP157 family.</text>
</comment>
<evidence type="ECO:0000313" key="8">
    <source>
        <dbReference type="EMBL" id="KAK0164858.1"/>
    </source>
</evidence>
<evidence type="ECO:0000256" key="7">
    <source>
        <dbReference type="SAM" id="Coils"/>
    </source>
</evidence>
<sequence length="399" mass="47144">MSAIKENENPPQYPNNVQRTVYELTINHAEERIKRIQDRNNELEKLFEQTKRDITSTDVKTADEIVQLNRLLSVELTKINDCQNAMNVINQNQLKEKKENDNVINSSKELYKNTQLKLLSKIKILNAKINALEDFKNKKPALEDKIKNGNELMMQREEELKKRLTQIDIKFKLDKEKLNKNLHTKLFELYKSWVSNKDKKQSVTVRRLIQENIAIRYELDQNISKMDNEQHYYLQSKSIMELSRNSEKHRRIDTMKSLAIMKIQNGLIEQLRKNLQQKKNDPSNSLLLTKNVFTDYNSLIDKLQFDILRCEVEIANLKNNLYNENFKVENAKNLKKRTEKKIKQFVNILYDVKYAIACALQIAHCSPNISSMTEVELISHLKNLVKNKYTQKNIYKHFA</sequence>
<comment type="subcellular location">
    <subcellularLocation>
        <location evidence="1">Cell projection</location>
        <location evidence="1">Cilium</location>
    </subcellularLocation>
</comment>
<keyword evidence="9" id="KW-1185">Reference proteome</keyword>
<evidence type="ECO:0000256" key="6">
    <source>
        <dbReference type="ARBA" id="ARBA00023273"/>
    </source>
</evidence>
<dbReference type="GO" id="GO:0008017">
    <property type="term" value="F:microtubule binding"/>
    <property type="evidence" value="ECO:0007669"/>
    <property type="project" value="TreeGrafter"/>
</dbReference>
<organism evidence="8 9">
    <name type="scientific">Microctonus aethiopoides</name>
    <dbReference type="NCBI Taxonomy" id="144406"/>
    <lineage>
        <taxon>Eukaryota</taxon>
        <taxon>Metazoa</taxon>
        <taxon>Ecdysozoa</taxon>
        <taxon>Arthropoda</taxon>
        <taxon>Hexapoda</taxon>
        <taxon>Insecta</taxon>
        <taxon>Pterygota</taxon>
        <taxon>Neoptera</taxon>
        <taxon>Endopterygota</taxon>
        <taxon>Hymenoptera</taxon>
        <taxon>Apocrita</taxon>
        <taxon>Ichneumonoidea</taxon>
        <taxon>Braconidae</taxon>
        <taxon>Euphorinae</taxon>
        <taxon>Microctonus</taxon>
    </lineage>
</organism>
<dbReference type="PANTHER" id="PTHR31954">
    <property type="entry name" value="CILIA- AND FLAGELLA-ASSOCIATED PROTEIN 157"/>
    <property type="match status" value="1"/>
</dbReference>
<accession>A0AA39KKH6</accession>
<protein>
    <recommendedName>
        <fullName evidence="3">Cilia- and flagella-associated protein 157</fullName>
    </recommendedName>
</protein>
<feature type="coiled-coil region" evidence="7">
    <location>
        <begin position="19"/>
        <end position="53"/>
    </location>
</feature>
<proteinExistence type="inferred from homology"/>
<dbReference type="InterPro" id="IPR038844">
    <property type="entry name" value="CFAP157"/>
</dbReference>